<sequence length="88" mass="9640">MKLSIMTVIVAMAASALGNKPKDPNPVTNCKQVTDKINDCMVDKNFWGFVCERQVKLGKDNLKDCCRKSGCGVSESFGLRNCHTECAP</sequence>
<dbReference type="OrthoDB" id="3806884at2759"/>
<keyword evidence="3" id="KW-1185">Reference proteome</keyword>
<accession>A0A6A7AZ08</accession>
<keyword evidence="1" id="KW-0732">Signal</keyword>
<evidence type="ECO:0000256" key="1">
    <source>
        <dbReference type="SAM" id="SignalP"/>
    </source>
</evidence>
<evidence type="ECO:0000313" key="2">
    <source>
        <dbReference type="EMBL" id="KAF2848293.1"/>
    </source>
</evidence>
<evidence type="ECO:0008006" key="4">
    <source>
        <dbReference type="Google" id="ProtNLM"/>
    </source>
</evidence>
<name>A0A6A7AZ08_9PLEO</name>
<dbReference type="AlphaFoldDB" id="A0A6A7AZ08"/>
<evidence type="ECO:0000313" key="3">
    <source>
        <dbReference type="Proteomes" id="UP000799423"/>
    </source>
</evidence>
<feature type="chain" id="PRO_5025433599" description="Extracellular membrane protein CFEM domain-containing protein" evidence="1">
    <location>
        <begin position="19"/>
        <end position="88"/>
    </location>
</feature>
<dbReference type="EMBL" id="MU006319">
    <property type="protein sequence ID" value="KAF2848293.1"/>
    <property type="molecule type" value="Genomic_DNA"/>
</dbReference>
<gene>
    <name evidence="2" type="ORF">T440DRAFT_520231</name>
</gene>
<dbReference type="Proteomes" id="UP000799423">
    <property type="component" value="Unassembled WGS sequence"/>
</dbReference>
<proteinExistence type="predicted"/>
<feature type="signal peptide" evidence="1">
    <location>
        <begin position="1"/>
        <end position="18"/>
    </location>
</feature>
<reference evidence="2" key="1">
    <citation type="submission" date="2020-01" db="EMBL/GenBank/DDBJ databases">
        <authorList>
            <consortium name="DOE Joint Genome Institute"/>
            <person name="Haridas S."/>
            <person name="Albert R."/>
            <person name="Binder M."/>
            <person name="Bloem J."/>
            <person name="Labutti K."/>
            <person name="Salamov A."/>
            <person name="Andreopoulos B."/>
            <person name="Baker S.E."/>
            <person name="Barry K."/>
            <person name="Bills G."/>
            <person name="Bluhm B.H."/>
            <person name="Cannon C."/>
            <person name="Castanera R."/>
            <person name="Culley D.E."/>
            <person name="Daum C."/>
            <person name="Ezra D."/>
            <person name="Gonzalez J.B."/>
            <person name="Henrissat B."/>
            <person name="Kuo A."/>
            <person name="Liang C."/>
            <person name="Lipzen A."/>
            <person name="Lutzoni F."/>
            <person name="Magnuson J."/>
            <person name="Mondo S."/>
            <person name="Nolan M."/>
            <person name="Ohm R."/>
            <person name="Pangilinan J."/>
            <person name="Park H.-J."/>
            <person name="Ramirez L."/>
            <person name="Alfaro M."/>
            <person name="Sun H."/>
            <person name="Tritt A."/>
            <person name="Yoshinaga Y."/>
            <person name="Zwiers L.-H."/>
            <person name="Turgeon B.G."/>
            <person name="Goodwin S.B."/>
            <person name="Spatafora J.W."/>
            <person name="Crous P.W."/>
            <person name="Grigoriev I.V."/>
        </authorList>
    </citation>
    <scope>NUCLEOTIDE SEQUENCE</scope>
    <source>
        <strain evidence="2">IPT5</strain>
    </source>
</reference>
<organism evidence="2 3">
    <name type="scientific">Plenodomus tracheiphilus IPT5</name>
    <dbReference type="NCBI Taxonomy" id="1408161"/>
    <lineage>
        <taxon>Eukaryota</taxon>
        <taxon>Fungi</taxon>
        <taxon>Dikarya</taxon>
        <taxon>Ascomycota</taxon>
        <taxon>Pezizomycotina</taxon>
        <taxon>Dothideomycetes</taxon>
        <taxon>Pleosporomycetidae</taxon>
        <taxon>Pleosporales</taxon>
        <taxon>Pleosporineae</taxon>
        <taxon>Leptosphaeriaceae</taxon>
        <taxon>Plenodomus</taxon>
    </lineage>
</organism>
<protein>
    <recommendedName>
        <fullName evidence="4">Extracellular membrane protein CFEM domain-containing protein</fullName>
    </recommendedName>
</protein>